<organism evidence="1 2">
    <name type="scientific">Araneus ventricosus</name>
    <name type="common">Orbweaver spider</name>
    <name type="synonym">Epeira ventricosa</name>
    <dbReference type="NCBI Taxonomy" id="182803"/>
    <lineage>
        <taxon>Eukaryota</taxon>
        <taxon>Metazoa</taxon>
        <taxon>Ecdysozoa</taxon>
        <taxon>Arthropoda</taxon>
        <taxon>Chelicerata</taxon>
        <taxon>Arachnida</taxon>
        <taxon>Araneae</taxon>
        <taxon>Araneomorphae</taxon>
        <taxon>Entelegynae</taxon>
        <taxon>Araneoidea</taxon>
        <taxon>Araneidae</taxon>
        <taxon>Araneus</taxon>
    </lineage>
</organism>
<proteinExistence type="predicted"/>
<dbReference type="EMBL" id="BGPR01018193">
    <property type="protein sequence ID" value="GBN78485.1"/>
    <property type="molecule type" value="Genomic_DNA"/>
</dbReference>
<sequence>MDGSIAVQKELHLLINQYISKLDEYLEQKEIDKTKVYLEVIKRSFVISQWIRDIALNFLYHKSSDITISEEDIYGKIHRLVENSLQQDLIECALDAHTFTNASPTNDDLHNILFLNSVDDPTSVAPSLMRQLTCNLFENKLLSCSSTQRLHPAFHSNDVTNINDEFCLSSCFENSRILFENELSQLRSSLGASLSVVDLKISEASPKMMKISEQLTHGINRLSEYRRSPQELRITSFRASFFPVEESGIC</sequence>
<dbReference type="OrthoDB" id="6465184at2759"/>
<dbReference type="Proteomes" id="UP000499080">
    <property type="component" value="Unassembled WGS sequence"/>
</dbReference>
<reference evidence="1 2" key="1">
    <citation type="journal article" date="2019" name="Sci. Rep.">
        <title>Orb-weaving spider Araneus ventricosus genome elucidates the spidroin gene catalogue.</title>
        <authorList>
            <person name="Kono N."/>
            <person name="Nakamura H."/>
            <person name="Ohtoshi R."/>
            <person name="Moran D.A.P."/>
            <person name="Shinohara A."/>
            <person name="Yoshida Y."/>
            <person name="Fujiwara M."/>
            <person name="Mori M."/>
            <person name="Tomita M."/>
            <person name="Arakawa K."/>
        </authorList>
    </citation>
    <scope>NUCLEOTIDE SEQUENCE [LARGE SCALE GENOMIC DNA]</scope>
</reference>
<gene>
    <name evidence="1" type="ORF">AVEN_93333_1</name>
</gene>
<name>A0A4Y2RU65_ARAVE</name>
<keyword evidence="2" id="KW-1185">Reference proteome</keyword>
<dbReference type="AlphaFoldDB" id="A0A4Y2RU65"/>
<protein>
    <submittedName>
        <fullName evidence="1">Uncharacterized protein</fullName>
    </submittedName>
</protein>
<evidence type="ECO:0000313" key="1">
    <source>
        <dbReference type="EMBL" id="GBN78485.1"/>
    </source>
</evidence>
<evidence type="ECO:0000313" key="2">
    <source>
        <dbReference type="Proteomes" id="UP000499080"/>
    </source>
</evidence>
<accession>A0A4Y2RU65</accession>
<comment type="caution">
    <text evidence="1">The sequence shown here is derived from an EMBL/GenBank/DDBJ whole genome shotgun (WGS) entry which is preliminary data.</text>
</comment>